<dbReference type="InParanoid" id="D7TXM9"/>
<dbReference type="PaxDb" id="29760-VIT_13s0106g00680.t01"/>
<evidence type="ECO:0000256" key="1">
    <source>
        <dbReference type="SAM" id="MobiDB-lite"/>
    </source>
</evidence>
<protein>
    <submittedName>
        <fullName evidence="2">Uncharacterized protein</fullName>
    </submittedName>
</protein>
<evidence type="ECO:0000313" key="3">
    <source>
        <dbReference type="Proteomes" id="UP000009183"/>
    </source>
</evidence>
<evidence type="ECO:0000313" key="2">
    <source>
        <dbReference type="EMBL" id="CBI35254.3"/>
    </source>
</evidence>
<keyword evidence="3" id="KW-1185">Reference proteome</keyword>
<gene>
    <name evidence="2" type="ordered locus">VIT_13s0106g00680</name>
</gene>
<dbReference type="AlphaFoldDB" id="D7TXM9"/>
<feature type="region of interest" description="Disordered" evidence="1">
    <location>
        <begin position="1"/>
        <end position="25"/>
    </location>
</feature>
<reference evidence="3" key="1">
    <citation type="journal article" date="2007" name="Nature">
        <title>The grapevine genome sequence suggests ancestral hexaploidization in major angiosperm phyla.</title>
        <authorList>
            <consortium name="The French-Italian Public Consortium for Grapevine Genome Characterization."/>
            <person name="Jaillon O."/>
            <person name="Aury J.-M."/>
            <person name="Noel B."/>
            <person name="Policriti A."/>
            <person name="Clepet C."/>
            <person name="Casagrande A."/>
            <person name="Choisne N."/>
            <person name="Aubourg S."/>
            <person name="Vitulo N."/>
            <person name="Jubin C."/>
            <person name="Vezzi A."/>
            <person name="Legeai F."/>
            <person name="Hugueney P."/>
            <person name="Dasilva C."/>
            <person name="Horner D."/>
            <person name="Mica E."/>
            <person name="Jublot D."/>
            <person name="Poulain J."/>
            <person name="Bruyere C."/>
            <person name="Billault A."/>
            <person name="Segurens B."/>
            <person name="Gouyvenoux M."/>
            <person name="Ugarte E."/>
            <person name="Cattonaro F."/>
            <person name="Anthouard V."/>
            <person name="Vico V."/>
            <person name="Del Fabbro C."/>
            <person name="Alaux M."/>
            <person name="Di Gaspero G."/>
            <person name="Dumas V."/>
            <person name="Felice N."/>
            <person name="Paillard S."/>
            <person name="Juman I."/>
            <person name="Moroldo M."/>
            <person name="Scalabrin S."/>
            <person name="Canaguier A."/>
            <person name="Le Clainche I."/>
            <person name="Malacrida G."/>
            <person name="Durand E."/>
            <person name="Pesole G."/>
            <person name="Laucou V."/>
            <person name="Chatelet P."/>
            <person name="Merdinoglu D."/>
            <person name="Delledonne M."/>
            <person name="Pezzotti M."/>
            <person name="Lecharny A."/>
            <person name="Scarpelli C."/>
            <person name="Artiguenave F."/>
            <person name="Pe M.E."/>
            <person name="Valle G."/>
            <person name="Morgante M."/>
            <person name="Caboche M."/>
            <person name="Adam-Blondon A.-F."/>
            <person name="Weissenbach J."/>
            <person name="Quetier F."/>
            <person name="Wincker P."/>
        </authorList>
    </citation>
    <scope>NUCLEOTIDE SEQUENCE [LARGE SCALE GENOMIC DNA]</scope>
    <source>
        <strain evidence="3">cv. Pinot noir / PN40024</strain>
    </source>
</reference>
<accession>D7TXM9</accession>
<sequence>MLREVINRGGSVGSESGNGKCDDDSEENVLLMVGVTVSGRDWQFEGNA</sequence>
<name>D7TXM9_VITVI</name>
<organism evidence="2 3">
    <name type="scientific">Vitis vinifera</name>
    <name type="common">Grape</name>
    <dbReference type="NCBI Taxonomy" id="29760"/>
    <lineage>
        <taxon>Eukaryota</taxon>
        <taxon>Viridiplantae</taxon>
        <taxon>Streptophyta</taxon>
        <taxon>Embryophyta</taxon>
        <taxon>Tracheophyta</taxon>
        <taxon>Spermatophyta</taxon>
        <taxon>Magnoliopsida</taxon>
        <taxon>eudicotyledons</taxon>
        <taxon>Gunneridae</taxon>
        <taxon>Pentapetalae</taxon>
        <taxon>rosids</taxon>
        <taxon>Vitales</taxon>
        <taxon>Vitaceae</taxon>
        <taxon>Viteae</taxon>
        <taxon>Vitis</taxon>
    </lineage>
</organism>
<proteinExistence type="predicted"/>
<dbReference type="EMBL" id="FN596257">
    <property type="protein sequence ID" value="CBI35254.3"/>
    <property type="molecule type" value="Genomic_DNA"/>
</dbReference>
<dbReference type="Proteomes" id="UP000009183">
    <property type="component" value="Chromosome 13"/>
</dbReference>
<dbReference type="STRING" id="29760.D7TXM9"/>
<dbReference type="HOGENOM" id="CLU_3161018_0_0_1"/>